<name>A0A915A9Q8_PARUN</name>
<dbReference type="InterPro" id="IPR006551">
    <property type="entry name" value="Polynucleotide_phosphatase"/>
</dbReference>
<dbReference type="InterPro" id="IPR023214">
    <property type="entry name" value="HAD_sf"/>
</dbReference>
<dbReference type="InterPro" id="IPR006549">
    <property type="entry name" value="HAD-SF_hydro_IIIA"/>
</dbReference>
<sequence>MMPKRKSTDNTTMDAWLTKKKEKIDGDEKKAVGKWQSVGGDLLIFSGDGLEHSQKIAAFDLDGTVITTSSGKRFPINEFDWRFLFVEIVGKLAELHKDGYKIVLFTNQKGIQMGRLDVNAFKHKIEAICAKIGVPVQVFVSTGTLKYRKPCTGMWEYMEANENGGLSIDRSKCFFIGDAAGRVAVGSRKKDHSVVDRLFAMNVGVQFFSPEQFFLDQREEEPYEIPTFKPSEFIDQSRTLFDPPDTAMPGLKQEVIVLVGYPGCGKSTFAEKIAKEHGYGIVNRDSLKTWQKCVQNAKIYLQKGRSVIIDNTNGDTESRKRYCELAKSRNVDCRCFVFECGMEQAMHHCKYRVIIGTDTVHQEVGAMVLRMFKSKYQEPKLEEGFSSIIKVNFIPEFASEYHERIYRMFLCES</sequence>
<dbReference type="PANTHER" id="PTHR12083:SF9">
    <property type="entry name" value="BIFUNCTIONAL POLYNUCLEOTIDE PHOSPHATASE_KINASE"/>
    <property type="match status" value="1"/>
</dbReference>
<dbReference type="Proteomes" id="UP000887569">
    <property type="component" value="Unplaced"/>
</dbReference>
<protein>
    <submittedName>
        <fullName evidence="2 3">Bifunctional polynucleotide phosphatase/kinase</fullName>
    </submittedName>
</protein>
<dbReference type="SUPFAM" id="SSF56784">
    <property type="entry name" value="HAD-like"/>
    <property type="match status" value="1"/>
</dbReference>
<dbReference type="Pfam" id="PF13671">
    <property type="entry name" value="AAA_33"/>
    <property type="match status" value="2"/>
</dbReference>
<dbReference type="FunFam" id="3.40.50.300:FF:000737">
    <property type="entry name" value="Bifunctional polynucleotide phosphatase/kinase"/>
    <property type="match status" value="1"/>
</dbReference>
<dbReference type="GO" id="GO:0046403">
    <property type="term" value="F:polynucleotide 3'-phosphatase activity"/>
    <property type="evidence" value="ECO:0007669"/>
    <property type="project" value="TreeGrafter"/>
</dbReference>
<dbReference type="Gene3D" id="3.40.50.1000">
    <property type="entry name" value="HAD superfamily/HAD-like"/>
    <property type="match status" value="1"/>
</dbReference>
<dbReference type="InterPro" id="IPR013954">
    <property type="entry name" value="PNK3P"/>
</dbReference>
<dbReference type="InterPro" id="IPR027417">
    <property type="entry name" value="P-loop_NTPase"/>
</dbReference>
<reference evidence="2 3" key="1">
    <citation type="submission" date="2022-11" db="UniProtKB">
        <authorList>
            <consortium name="WormBaseParasite"/>
        </authorList>
    </citation>
    <scope>IDENTIFICATION</scope>
</reference>
<dbReference type="GO" id="GO:0046404">
    <property type="term" value="F:ATP-dependent polydeoxyribonucleotide 5'-hydroxyl-kinase activity"/>
    <property type="evidence" value="ECO:0007669"/>
    <property type="project" value="TreeGrafter"/>
</dbReference>
<dbReference type="Gene3D" id="3.40.50.300">
    <property type="entry name" value="P-loop containing nucleotide triphosphate hydrolases"/>
    <property type="match status" value="1"/>
</dbReference>
<dbReference type="GO" id="GO:0003690">
    <property type="term" value="F:double-stranded DNA binding"/>
    <property type="evidence" value="ECO:0007669"/>
    <property type="project" value="TreeGrafter"/>
</dbReference>
<dbReference type="WBParaSite" id="PgR003_g205_t01">
    <property type="protein sequence ID" value="PgR003_g205_t01"/>
    <property type="gene ID" value="PgR003_g205"/>
</dbReference>
<dbReference type="WBParaSite" id="PgR003_g205_t02">
    <property type="protein sequence ID" value="PgR003_g205_t02"/>
    <property type="gene ID" value="PgR003_g205"/>
</dbReference>
<accession>A0A915A9Q8</accession>
<organism evidence="1 3">
    <name type="scientific">Parascaris univalens</name>
    <name type="common">Nematode worm</name>
    <dbReference type="NCBI Taxonomy" id="6257"/>
    <lineage>
        <taxon>Eukaryota</taxon>
        <taxon>Metazoa</taxon>
        <taxon>Ecdysozoa</taxon>
        <taxon>Nematoda</taxon>
        <taxon>Chromadorea</taxon>
        <taxon>Rhabditida</taxon>
        <taxon>Spirurina</taxon>
        <taxon>Ascaridomorpha</taxon>
        <taxon>Ascaridoidea</taxon>
        <taxon>Ascarididae</taxon>
        <taxon>Parascaris</taxon>
    </lineage>
</organism>
<dbReference type="PANTHER" id="PTHR12083">
    <property type="entry name" value="BIFUNCTIONAL POLYNUCLEOTIDE PHOSPHATASE/KINASE"/>
    <property type="match status" value="1"/>
</dbReference>
<evidence type="ECO:0000313" key="3">
    <source>
        <dbReference type="WBParaSite" id="PgR003_g205_t02"/>
    </source>
</evidence>
<proteinExistence type="predicted"/>
<dbReference type="CDD" id="cd01625">
    <property type="entry name" value="HAD_PNP"/>
    <property type="match status" value="1"/>
</dbReference>
<dbReference type="NCBIfam" id="TIGR01662">
    <property type="entry name" value="HAD-SF-IIIA"/>
    <property type="match status" value="1"/>
</dbReference>
<dbReference type="NCBIfam" id="TIGR01664">
    <property type="entry name" value="DNA-3'-Pase"/>
    <property type="match status" value="1"/>
</dbReference>
<dbReference type="AlphaFoldDB" id="A0A915A9Q8"/>
<evidence type="ECO:0000313" key="1">
    <source>
        <dbReference type="Proteomes" id="UP000887569"/>
    </source>
</evidence>
<dbReference type="Pfam" id="PF08645">
    <property type="entry name" value="PNK3P"/>
    <property type="match status" value="1"/>
</dbReference>
<dbReference type="FunFam" id="3.40.50.1000:FF:000078">
    <property type="entry name" value="Bifunctional polynucleotide phosphatase/kinase"/>
    <property type="match status" value="1"/>
</dbReference>
<evidence type="ECO:0000313" key="2">
    <source>
        <dbReference type="WBParaSite" id="PgR003_g205_t01"/>
    </source>
</evidence>
<dbReference type="GO" id="GO:0006281">
    <property type="term" value="P:DNA repair"/>
    <property type="evidence" value="ECO:0007669"/>
    <property type="project" value="TreeGrafter"/>
</dbReference>
<dbReference type="SUPFAM" id="SSF52540">
    <property type="entry name" value="P-loop containing nucleoside triphosphate hydrolases"/>
    <property type="match status" value="1"/>
</dbReference>
<keyword evidence="1" id="KW-1185">Reference proteome</keyword>
<dbReference type="InterPro" id="IPR036412">
    <property type="entry name" value="HAD-like_sf"/>
</dbReference>